<dbReference type="InterPro" id="IPR018378">
    <property type="entry name" value="C-type_lectin_CS"/>
</dbReference>
<evidence type="ECO:0000313" key="5">
    <source>
        <dbReference type="Proteomes" id="UP000752171"/>
    </source>
</evidence>
<dbReference type="PROSITE" id="PS00615">
    <property type="entry name" value="C_TYPE_LECTIN_1"/>
    <property type="match status" value="2"/>
</dbReference>
<reference evidence="4 5" key="1">
    <citation type="submission" date="2021-07" db="EMBL/GenBank/DDBJ databases">
        <authorList>
            <person name="Imarazene B."/>
            <person name="Zahm M."/>
            <person name="Klopp C."/>
            <person name="Cabau C."/>
            <person name="Beille S."/>
            <person name="Jouanno E."/>
            <person name="Castinel A."/>
            <person name="Lluch J."/>
            <person name="Gil L."/>
            <person name="Kuchtly C."/>
            <person name="Lopez Roques C."/>
            <person name="Donnadieu C."/>
            <person name="Parrinello H."/>
            <person name="Journot L."/>
            <person name="Du K."/>
            <person name="Schartl M."/>
            <person name="Retaux S."/>
            <person name="Guiguen Y."/>
        </authorList>
    </citation>
    <scope>NUCLEOTIDE SEQUENCE [LARGE SCALE GENOMIC DNA]</scope>
    <source>
        <strain evidence="4">Pach_M1</strain>
        <tissue evidence="4">Testis</tissue>
    </source>
</reference>
<gene>
    <name evidence="4" type="ORF">AMEX_G11594</name>
</gene>
<dbReference type="SMART" id="SM00034">
    <property type="entry name" value="CLECT"/>
    <property type="match status" value="2"/>
</dbReference>
<dbReference type="Pfam" id="PF00059">
    <property type="entry name" value="Lectin_C"/>
    <property type="match status" value="2"/>
</dbReference>
<dbReference type="PRINTS" id="PR00356">
    <property type="entry name" value="ANTIFREEZEII"/>
</dbReference>
<evidence type="ECO:0000259" key="3">
    <source>
        <dbReference type="PROSITE" id="PS50041"/>
    </source>
</evidence>
<dbReference type="CDD" id="cd00037">
    <property type="entry name" value="CLECT"/>
    <property type="match status" value="2"/>
</dbReference>
<comment type="caution">
    <text evidence="4">The sequence shown here is derived from an EMBL/GenBank/DDBJ whole genome shotgun (WGS) entry which is preliminary data.</text>
</comment>
<protein>
    <submittedName>
        <fullName evidence="4">Lymphocyte antigen 75-like</fullName>
    </submittedName>
</protein>
<dbReference type="AlphaFoldDB" id="A0A8T2LXW4"/>
<dbReference type="InterPro" id="IPR016187">
    <property type="entry name" value="CTDL_fold"/>
</dbReference>
<dbReference type="InterPro" id="IPR002353">
    <property type="entry name" value="AntifreezeII"/>
</dbReference>
<evidence type="ECO:0000256" key="2">
    <source>
        <dbReference type="SAM" id="SignalP"/>
    </source>
</evidence>
<keyword evidence="1" id="KW-1015">Disulfide bond</keyword>
<dbReference type="SUPFAM" id="SSF56436">
    <property type="entry name" value="C-type lectin-like"/>
    <property type="match status" value="2"/>
</dbReference>
<accession>A0A8T2LXW4</accession>
<proteinExistence type="predicted"/>
<dbReference type="Gene3D" id="3.10.100.10">
    <property type="entry name" value="Mannose-Binding Protein A, subunit A"/>
    <property type="match status" value="2"/>
</dbReference>
<keyword evidence="2" id="KW-0732">Signal</keyword>
<feature type="chain" id="PRO_5035779586" evidence="2">
    <location>
        <begin position="20"/>
        <end position="367"/>
    </location>
</feature>
<feature type="domain" description="C-type lectin" evidence="3">
    <location>
        <begin position="244"/>
        <end position="363"/>
    </location>
</feature>
<feature type="domain" description="C-type lectin" evidence="3">
    <location>
        <begin position="51"/>
        <end position="169"/>
    </location>
</feature>
<feature type="signal peptide" evidence="2">
    <location>
        <begin position="1"/>
        <end position="19"/>
    </location>
</feature>
<dbReference type="Proteomes" id="UP000752171">
    <property type="component" value="Unassembled WGS sequence"/>
</dbReference>
<evidence type="ECO:0000256" key="1">
    <source>
        <dbReference type="ARBA" id="ARBA00023157"/>
    </source>
</evidence>
<dbReference type="EMBL" id="JAICCE010000008">
    <property type="protein sequence ID" value="KAG9274632.1"/>
    <property type="molecule type" value="Genomic_DNA"/>
</dbReference>
<dbReference type="PANTHER" id="PTHR22803">
    <property type="entry name" value="MANNOSE, PHOSPHOLIPASE, LECTIN RECEPTOR RELATED"/>
    <property type="match status" value="1"/>
</dbReference>
<dbReference type="PROSITE" id="PS50041">
    <property type="entry name" value="C_TYPE_LECTIN_2"/>
    <property type="match status" value="2"/>
</dbReference>
<name>A0A8T2LXW4_ASTMX</name>
<dbReference type="InterPro" id="IPR001304">
    <property type="entry name" value="C-type_lectin-like"/>
</dbReference>
<organism evidence="4 5">
    <name type="scientific">Astyanax mexicanus</name>
    <name type="common">Blind cave fish</name>
    <name type="synonym">Astyanax fasciatus mexicanus</name>
    <dbReference type="NCBI Taxonomy" id="7994"/>
    <lineage>
        <taxon>Eukaryota</taxon>
        <taxon>Metazoa</taxon>
        <taxon>Chordata</taxon>
        <taxon>Craniata</taxon>
        <taxon>Vertebrata</taxon>
        <taxon>Euteleostomi</taxon>
        <taxon>Actinopterygii</taxon>
        <taxon>Neopterygii</taxon>
        <taxon>Teleostei</taxon>
        <taxon>Ostariophysi</taxon>
        <taxon>Characiformes</taxon>
        <taxon>Characoidei</taxon>
        <taxon>Acestrorhamphidae</taxon>
        <taxon>Acestrorhamphinae</taxon>
        <taxon>Astyanax</taxon>
    </lineage>
</organism>
<evidence type="ECO:0000313" key="4">
    <source>
        <dbReference type="EMBL" id="KAG9274632.1"/>
    </source>
</evidence>
<sequence length="367" mass="42298">MVSLAKLMLIFTVSMAATAMDSLQTQQSELEHFSLYYSSCSPDCPKDWVTFNRRCFKYFGQEMDWASAEDHCLSLGANLASIHNENEYQLVKALIRGKDPNENPVWIGLSACQKKYMWIWADGANSRYTNWNSDEPNYTEKECCVHMNFGVEKNWNDIPCSLNYPFVCVKKTANMIHYLITLPVLFTISVTSTAFVCLSAWCLGTDWDKVVKDSLQGKISEMEHFTVLHSSSCSPYCPDGWVTYSGRCFKYFNNTFDWISAEDHCLSLDANLVSIHNENEYQLVKALIRDKDPKDKYAVWIGLSACQKKYNWIWSDGSKLTYTNWNPNEPNFAYEECCVHMNFGAQMNWNDIPCDFKFAFICAKKLP</sequence>
<dbReference type="InterPro" id="IPR050111">
    <property type="entry name" value="C-type_lectin/snaclec_domain"/>
</dbReference>
<dbReference type="InterPro" id="IPR016186">
    <property type="entry name" value="C-type_lectin-like/link_sf"/>
</dbReference>